<accession>A0A2H3BP27</accession>
<dbReference type="EMBL" id="KZ293421">
    <property type="protein sequence ID" value="PBK72619.1"/>
    <property type="molecule type" value="Genomic_DNA"/>
</dbReference>
<dbReference type="Pfam" id="PF02935">
    <property type="entry name" value="COX7C"/>
    <property type="match status" value="1"/>
</dbReference>
<evidence type="ECO:0000256" key="7">
    <source>
        <dbReference type="RuleBase" id="RU368123"/>
    </source>
</evidence>
<dbReference type="GO" id="GO:0005743">
    <property type="term" value="C:mitochondrial inner membrane"/>
    <property type="evidence" value="ECO:0007669"/>
    <property type="project" value="UniProtKB-SubCell"/>
</dbReference>
<dbReference type="GO" id="GO:0045277">
    <property type="term" value="C:respiratory chain complex IV"/>
    <property type="evidence" value="ECO:0007669"/>
    <property type="project" value="UniProtKB-UniRule"/>
</dbReference>
<dbReference type="AlphaFoldDB" id="A0A2H3BP27"/>
<dbReference type="UniPathway" id="UPA00705"/>
<keyword evidence="6 7" id="KW-0472">Membrane</keyword>
<comment type="subunit">
    <text evidence="7">Component of the cytochrome c oxidase (complex IV, CIV), a multisubunit enzyme composed of a catalytic core of 3 subunits and several supernumerary subunits. The complex exists as a monomer or a dimer and forms supercomplexes (SCs) in the inner mitochondrial membrane with ubiquinol-cytochrome c oxidoreductase (cytochrome b-c1 complex, complex III, CIII).</text>
</comment>
<sequence>MLSVISRAPGIRSRPLAWSRARALHVSPVRSSGHGAYTTEHAVPFSFKNRPLFATKVVVFLGFGFALPFIAGVYHINKK</sequence>
<comment type="pathway">
    <text evidence="2 7">Energy metabolism; oxidative phosphorylation.</text>
</comment>
<dbReference type="SUPFAM" id="SSF81427">
    <property type="entry name" value="Mitochondrial cytochrome c oxidase subunit VIIc (aka VIIIa)"/>
    <property type="match status" value="1"/>
</dbReference>
<comment type="similarity">
    <text evidence="3 7">Belongs to the cytochrome c oxidase VIIc family.</text>
</comment>
<dbReference type="STRING" id="1076256.A0A2H3BP27"/>
<reference evidence="9" key="1">
    <citation type="journal article" date="2017" name="Nat. Ecol. Evol.">
        <title>Genome expansion and lineage-specific genetic innovations in the forest pathogenic fungi Armillaria.</title>
        <authorList>
            <person name="Sipos G."/>
            <person name="Prasanna A.N."/>
            <person name="Walter M.C."/>
            <person name="O'Connor E."/>
            <person name="Balint B."/>
            <person name="Krizsan K."/>
            <person name="Kiss B."/>
            <person name="Hess J."/>
            <person name="Varga T."/>
            <person name="Slot J."/>
            <person name="Riley R."/>
            <person name="Boka B."/>
            <person name="Rigling D."/>
            <person name="Barry K."/>
            <person name="Lee J."/>
            <person name="Mihaltcheva S."/>
            <person name="LaButti K."/>
            <person name="Lipzen A."/>
            <person name="Waldron R."/>
            <person name="Moloney N.M."/>
            <person name="Sperisen C."/>
            <person name="Kredics L."/>
            <person name="Vagvoelgyi C."/>
            <person name="Patrignani A."/>
            <person name="Fitzpatrick D."/>
            <person name="Nagy I."/>
            <person name="Doyle S."/>
            <person name="Anderson J.B."/>
            <person name="Grigoriev I.V."/>
            <person name="Gueldener U."/>
            <person name="Muensterkoetter M."/>
            <person name="Nagy L.G."/>
        </authorList>
    </citation>
    <scope>NUCLEOTIDE SEQUENCE [LARGE SCALE GENOMIC DNA]</scope>
    <source>
        <strain evidence="9">28-4</strain>
    </source>
</reference>
<keyword evidence="7" id="KW-0812">Transmembrane</keyword>
<dbReference type="Proteomes" id="UP000218334">
    <property type="component" value="Unassembled WGS sequence"/>
</dbReference>
<keyword evidence="7" id="KW-1133">Transmembrane helix</keyword>
<evidence type="ECO:0000256" key="5">
    <source>
        <dbReference type="ARBA" id="ARBA00023128"/>
    </source>
</evidence>
<evidence type="ECO:0000256" key="1">
    <source>
        <dbReference type="ARBA" id="ARBA00004434"/>
    </source>
</evidence>
<evidence type="ECO:0000313" key="9">
    <source>
        <dbReference type="Proteomes" id="UP000218334"/>
    </source>
</evidence>
<name>A0A2H3BP27_9AGAR</name>
<dbReference type="Gene3D" id="4.10.49.10">
    <property type="entry name" value="Cytochrome c oxidase subunit VIIc"/>
    <property type="match status" value="1"/>
</dbReference>
<evidence type="ECO:0000256" key="2">
    <source>
        <dbReference type="ARBA" id="ARBA00004673"/>
    </source>
</evidence>
<evidence type="ECO:0000256" key="4">
    <source>
        <dbReference type="ARBA" id="ARBA00022792"/>
    </source>
</evidence>
<evidence type="ECO:0000256" key="6">
    <source>
        <dbReference type="ARBA" id="ARBA00023136"/>
    </source>
</evidence>
<comment type="function">
    <text evidence="7">Component of the cytochrome c oxidase, the last enzyme in the mitochondrial electron transport chain which drives oxidative phosphorylation. The respiratory chain contains 3 multisubunit complexes succinate dehydrogenase (complex II, CII), ubiquinol-cytochrome c oxidoreductase (cytochrome b-c1 complex, complex III, CIII) and cytochrome c oxidase (complex IV, CIV), that cooperate to transfer electrons derived from NADH and succinate to molecular oxygen, creating an electrochemical gradient over the inner membrane that drives transmembrane transport and the ATP synthase. Cytochrome c oxidase is the component of the respiratory chain that catalyzes the reduction of oxygen to water. Electrons originating from reduced cytochrome c in the intermembrane space (IMS) are transferred via the dinuclear copper A center (CU(A)) of subunit 2 and heme A of subunit 1 to the active site in subunit 1, a binuclear center (BNC) formed by heme A3 and copper B (CU(B)). The BNC reduces molecular oxygen to 2 water molecules using 4 electrons from cytochrome c in the IMS and 4 protons from the mitochondrial matrix.</text>
</comment>
<dbReference type="InterPro" id="IPR036636">
    <property type="entry name" value="COX7C/Cox8_sf"/>
</dbReference>
<feature type="transmembrane region" description="Helical" evidence="7">
    <location>
        <begin position="53"/>
        <end position="76"/>
    </location>
</feature>
<keyword evidence="9" id="KW-1185">Reference proteome</keyword>
<gene>
    <name evidence="8" type="ORF">ARMSODRAFT_1082028</name>
</gene>
<keyword evidence="4 7" id="KW-0999">Mitochondrion inner membrane</keyword>
<keyword evidence="7" id="KW-0809">Transit peptide</keyword>
<organism evidence="8 9">
    <name type="scientific">Armillaria solidipes</name>
    <dbReference type="NCBI Taxonomy" id="1076256"/>
    <lineage>
        <taxon>Eukaryota</taxon>
        <taxon>Fungi</taxon>
        <taxon>Dikarya</taxon>
        <taxon>Basidiomycota</taxon>
        <taxon>Agaricomycotina</taxon>
        <taxon>Agaricomycetes</taxon>
        <taxon>Agaricomycetidae</taxon>
        <taxon>Agaricales</taxon>
        <taxon>Marasmiineae</taxon>
        <taxon>Physalacriaceae</taxon>
        <taxon>Armillaria</taxon>
    </lineage>
</organism>
<keyword evidence="5 7" id="KW-0496">Mitochondrion</keyword>
<proteinExistence type="inferred from homology"/>
<dbReference type="InterPro" id="IPR004202">
    <property type="entry name" value="COX7C/Cox8"/>
</dbReference>
<comment type="subcellular location">
    <subcellularLocation>
        <location evidence="1 7">Mitochondrion inner membrane</location>
        <topology evidence="1 7">Single-pass membrane protein</topology>
    </subcellularLocation>
</comment>
<dbReference type="GO" id="GO:0006123">
    <property type="term" value="P:mitochondrial electron transport, cytochrome c to oxygen"/>
    <property type="evidence" value="ECO:0007669"/>
    <property type="project" value="UniProtKB-UniRule"/>
</dbReference>
<protein>
    <recommendedName>
        <fullName evidence="7">Cytochrome c oxidase subunit 8, mitochondrial</fullName>
    </recommendedName>
    <alternativeName>
        <fullName evidence="7">Cytochrome c oxidase polypeptide VIII</fullName>
    </alternativeName>
</protein>
<evidence type="ECO:0000256" key="3">
    <source>
        <dbReference type="ARBA" id="ARBA00010514"/>
    </source>
</evidence>
<evidence type="ECO:0000313" key="8">
    <source>
        <dbReference type="EMBL" id="PBK72619.1"/>
    </source>
</evidence>